<dbReference type="AlphaFoldDB" id="A0A7I8XMT4"/>
<comment type="caution">
    <text evidence="2">The sequence shown here is derived from an EMBL/GenBank/DDBJ whole genome shotgun (WGS) entry which is preliminary data.</text>
</comment>
<dbReference type="GO" id="GO:0003677">
    <property type="term" value="F:DNA binding"/>
    <property type="evidence" value="ECO:0007669"/>
    <property type="project" value="InterPro"/>
</dbReference>
<dbReference type="EMBL" id="CAJFCV020000005">
    <property type="protein sequence ID" value="CAG9121640.1"/>
    <property type="molecule type" value="Genomic_DNA"/>
</dbReference>
<dbReference type="Proteomes" id="UP000582659">
    <property type="component" value="Unassembled WGS sequence"/>
</dbReference>
<accession>A0A7I8XMT4</accession>
<protein>
    <submittedName>
        <fullName evidence="2">(pine wood nematode) hypothetical protein</fullName>
    </submittedName>
</protein>
<evidence type="ECO:0000256" key="1">
    <source>
        <dbReference type="ARBA" id="ARBA00006846"/>
    </source>
</evidence>
<dbReference type="EMBL" id="CAJFDI010000005">
    <property type="protein sequence ID" value="CAD5230623.1"/>
    <property type="molecule type" value="Genomic_DNA"/>
</dbReference>
<evidence type="ECO:0000313" key="2">
    <source>
        <dbReference type="EMBL" id="CAD5230623.1"/>
    </source>
</evidence>
<reference evidence="2" key="1">
    <citation type="submission" date="2020-09" db="EMBL/GenBank/DDBJ databases">
        <authorList>
            <person name="Kikuchi T."/>
        </authorList>
    </citation>
    <scope>NUCLEOTIDE SEQUENCE</scope>
    <source>
        <strain evidence="2">Ka4C1</strain>
    </source>
</reference>
<dbReference type="SMR" id="A0A7I8XMT4"/>
<dbReference type="Gene3D" id="1.10.20.10">
    <property type="entry name" value="Histone, subunit A"/>
    <property type="match status" value="1"/>
</dbReference>
<name>A0A7I8XMT4_BURXY</name>
<dbReference type="SUPFAM" id="SSF47113">
    <property type="entry name" value="Histone-fold"/>
    <property type="match status" value="1"/>
</dbReference>
<dbReference type="PANTHER" id="PTHR23428">
    <property type="entry name" value="HISTONE H2B"/>
    <property type="match status" value="1"/>
</dbReference>
<comment type="similarity">
    <text evidence="1">Belongs to the histone H2B family.</text>
</comment>
<dbReference type="Proteomes" id="UP000659654">
    <property type="component" value="Unassembled WGS sequence"/>
</dbReference>
<evidence type="ECO:0000313" key="3">
    <source>
        <dbReference type="Proteomes" id="UP000659654"/>
    </source>
</evidence>
<sequence length="85" mass="9440">MGHPNTGISSNAMNITNSFSKGDFLVNLFVFIDAEASRLVRYNNRPTFYSGEIRISFRVILPGELIMNDGSTLPLHPLLIPYGPL</sequence>
<organism evidence="2 3">
    <name type="scientific">Bursaphelenchus xylophilus</name>
    <name type="common">Pinewood nematode worm</name>
    <name type="synonym">Aphelenchoides xylophilus</name>
    <dbReference type="NCBI Taxonomy" id="6326"/>
    <lineage>
        <taxon>Eukaryota</taxon>
        <taxon>Metazoa</taxon>
        <taxon>Ecdysozoa</taxon>
        <taxon>Nematoda</taxon>
        <taxon>Chromadorea</taxon>
        <taxon>Rhabditida</taxon>
        <taxon>Tylenchina</taxon>
        <taxon>Tylenchomorpha</taxon>
        <taxon>Aphelenchoidea</taxon>
        <taxon>Aphelenchoididae</taxon>
        <taxon>Bursaphelenchus</taxon>
    </lineage>
</organism>
<keyword evidence="3" id="KW-1185">Reference proteome</keyword>
<dbReference type="GO" id="GO:0030527">
    <property type="term" value="F:structural constituent of chromatin"/>
    <property type="evidence" value="ECO:0007669"/>
    <property type="project" value="InterPro"/>
</dbReference>
<gene>
    <name evidence="2" type="ORF">BXYJ_LOCUS11080</name>
</gene>
<proteinExistence type="inferred from homology"/>
<dbReference type="InterPro" id="IPR000558">
    <property type="entry name" value="Histone_H2B"/>
</dbReference>
<dbReference type="GO" id="GO:0046982">
    <property type="term" value="F:protein heterodimerization activity"/>
    <property type="evidence" value="ECO:0007669"/>
    <property type="project" value="InterPro"/>
</dbReference>
<dbReference type="InterPro" id="IPR009072">
    <property type="entry name" value="Histone-fold"/>
</dbReference>
<dbReference type="GO" id="GO:0000786">
    <property type="term" value="C:nucleosome"/>
    <property type="evidence" value="ECO:0007669"/>
    <property type="project" value="InterPro"/>
</dbReference>